<proteinExistence type="predicted"/>
<reference evidence="4 5" key="1">
    <citation type="submission" date="2019-08" db="EMBL/GenBank/DDBJ databases">
        <title>In-depth cultivation of the pig gut microbiome towards novel bacterial diversity and tailored functional studies.</title>
        <authorList>
            <person name="Wylensek D."/>
            <person name="Hitch T.C.A."/>
            <person name="Clavel T."/>
        </authorList>
    </citation>
    <scope>NUCLEOTIDE SEQUENCE [LARGE SCALE GENOMIC DNA]</scope>
    <source>
        <strain evidence="4 5">LKV-178-WT-2G</strain>
    </source>
</reference>
<keyword evidence="5" id="KW-1185">Reference proteome</keyword>
<accession>A0A7X2T3G0</accession>
<dbReference type="SMART" id="SM00646">
    <property type="entry name" value="Ami_3"/>
    <property type="match status" value="1"/>
</dbReference>
<evidence type="ECO:0000313" key="4">
    <source>
        <dbReference type="EMBL" id="MSS00681.1"/>
    </source>
</evidence>
<dbReference type="RefSeq" id="WP_154459150.1">
    <property type="nucleotide sequence ID" value="NZ_VUMM01000001.1"/>
</dbReference>
<dbReference type="PANTHER" id="PTHR30404">
    <property type="entry name" value="N-ACETYLMURAMOYL-L-ALANINE AMIDASE"/>
    <property type="match status" value="1"/>
</dbReference>
<sequence>MNKTYIYIIIAVFLALVVQPNISVKLKETIRIPENQGETLMTNDNVDLKSSESKATICIDPAYGGVDSGFVSQGKTDSKDITLNLALIIGDTLKQSGYNVVYTRIDDSINFYKNEEENANYRINIAKDQKADYLLRIELNSNSDPLEKGYTIFTQPNDSLIDLSNEIAQNLMQINYSEFKGLDSDHYGNFPILADSDLSTIFIEFGYVSNPSDYSQMSDIEYQKKIASAIAKAFLNKIN</sequence>
<keyword evidence="1" id="KW-0378">Hydrolase</keyword>
<evidence type="ECO:0000313" key="5">
    <source>
        <dbReference type="Proteomes" id="UP000470082"/>
    </source>
</evidence>
<comment type="caution">
    <text evidence="4">The sequence shown here is derived from an EMBL/GenBank/DDBJ whole genome shotgun (WGS) entry which is preliminary data.</text>
</comment>
<dbReference type="Pfam" id="PF01520">
    <property type="entry name" value="Amidase_3"/>
    <property type="match status" value="1"/>
</dbReference>
<dbReference type="CDD" id="cd02696">
    <property type="entry name" value="MurNAc-LAA"/>
    <property type="match status" value="1"/>
</dbReference>
<evidence type="ECO:0000256" key="2">
    <source>
        <dbReference type="SAM" id="Phobius"/>
    </source>
</evidence>
<feature type="transmembrane region" description="Helical" evidence="2">
    <location>
        <begin position="6"/>
        <end position="24"/>
    </location>
</feature>
<feature type="domain" description="MurNAc-LAA" evidence="3">
    <location>
        <begin position="123"/>
        <end position="235"/>
    </location>
</feature>
<evidence type="ECO:0000259" key="3">
    <source>
        <dbReference type="SMART" id="SM00646"/>
    </source>
</evidence>
<dbReference type="AlphaFoldDB" id="A0A7X2T3G0"/>
<evidence type="ECO:0000256" key="1">
    <source>
        <dbReference type="ARBA" id="ARBA00022801"/>
    </source>
</evidence>
<dbReference type="SUPFAM" id="SSF53187">
    <property type="entry name" value="Zn-dependent exopeptidases"/>
    <property type="match status" value="1"/>
</dbReference>
<dbReference type="PANTHER" id="PTHR30404:SF0">
    <property type="entry name" value="N-ACETYLMURAMOYL-L-ALANINE AMIDASE AMIC"/>
    <property type="match status" value="1"/>
</dbReference>
<organism evidence="4 5">
    <name type="scientific">Floccifex porci</name>
    <dbReference type="NCBI Taxonomy" id="2606629"/>
    <lineage>
        <taxon>Bacteria</taxon>
        <taxon>Bacillati</taxon>
        <taxon>Bacillota</taxon>
        <taxon>Erysipelotrichia</taxon>
        <taxon>Erysipelotrichales</taxon>
        <taxon>Erysipelotrichaceae</taxon>
        <taxon>Floccifex</taxon>
    </lineage>
</organism>
<dbReference type="GO" id="GO:0008745">
    <property type="term" value="F:N-acetylmuramoyl-L-alanine amidase activity"/>
    <property type="evidence" value="ECO:0007669"/>
    <property type="project" value="InterPro"/>
</dbReference>
<name>A0A7X2T3G0_9FIRM</name>
<protein>
    <submittedName>
        <fullName evidence="4">N-acetylmuramoyl-L-alanine amidase</fullName>
    </submittedName>
</protein>
<keyword evidence="2" id="KW-0812">Transmembrane</keyword>
<dbReference type="EMBL" id="VUMM01000001">
    <property type="protein sequence ID" value="MSS00681.1"/>
    <property type="molecule type" value="Genomic_DNA"/>
</dbReference>
<keyword evidence="2" id="KW-0472">Membrane</keyword>
<dbReference type="GO" id="GO:0030288">
    <property type="term" value="C:outer membrane-bounded periplasmic space"/>
    <property type="evidence" value="ECO:0007669"/>
    <property type="project" value="TreeGrafter"/>
</dbReference>
<dbReference type="Gene3D" id="3.40.630.40">
    <property type="entry name" value="Zn-dependent exopeptidases"/>
    <property type="match status" value="1"/>
</dbReference>
<dbReference type="InterPro" id="IPR002508">
    <property type="entry name" value="MurNAc-LAA_cat"/>
</dbReference>
<dbReference type="InterPro" id="IPR050695">
    <property type="entry name" value="N-acetylmuramoyl_amidase_3"/>
</dbReference>
<keyword evidence="2" id="KW-1133">Transmembrane helix</keyword>
<dbReference type="Proteomes" id="UP000470082">
    <property type="component" value="Unassembled WGS sequence"/>
</dbReference>
<dbReference type="GO" id="GO:0009253">
    <property type="term" value="P:peptidoglycan catabolic process"/>
    <property type="evidence" value="ECO:0007669"/>
    <property type="project" value="InterPro"/>
</dbReference>
<gene>
    <name evidence="4" type="ORF">FYJ50_00870</name>
</gene>